<accession>A0A4Z1L4B9</accession>
<proteinExistence type="predicted"/>
<gene>
    <name evidence="1" type="ORF">BPOR_0024g00220</name>
</gene>
<name>A0A4Z1L4B9_9HELO</name>
<reference evidence="1 2" key="1">
    <citation type="submission" date="2017-12" db="EMBL/GenBank/DDBJ databases">
        <title>Comparative genomics of Botrytis spp.</title>
        <authorList>
            <person name="Valero-Jimenez C.A."/>
            <person name="Tapia P."/>
            <person name="Veloso J."/>
            <person name="Silva-Moreno E."/>
            <person name="Staats M."/>
            <person name="Valdes J.H."/>
            <person name="Van Kan J.A.L."/>
        </authorList>
    </citation>
    <scope>NUCLEOTIDE SEQUENCE [LARGE SCALE GENOMIC DNA]</scope>
    <source>
        <strain evidence="1 2">MUCL3349</strain>
    </source>
</reference>
<organism evidence="1 2">
    <name type="scientific">Botrytis porri</name>
    <dbReference type="NCBI Taxonomy" id="87229"/>
    <lineage>
        <taxon>Eukaryota</taxon>
        <taxon>Fungi</taxon>
        <taxon>Dikarya</taxon>
        <taxon>Ascomycota</taxon>
        <taxon>Pezizomycotina</taxon>
        <taxon>Leotiomycetes</taxon>
        <taxon>Helotiales</taxon>
        <taxon>Sclerotiniaceae</taxon>
        <taxon>Botrytis</taxon>
    </lineage>
</organism>
<evidence type="ECO:0000313" key="2">
    <source>
        <dbReference type="Proteomes" id="UP000297280"/>
    </source>
</evidence>
<dbReference type="AlphaFoldDB" id="A0A4Z1L4B9"/>
<dbReference type="Proteomes" id="UP000297280">
    <property type="component" value="Unassembled WGS sequence"/>
</dbReference>
<sequence>MYITKYIELLDLDNLSDLDGVAYDTLVEWMNIGMLLHYHGESNPSILSALSVHYWQSVRSAMYSNATVKKSLKALQDWY</sequence>
<keyword evidence="2" id="KW-1185">Reference proteome</keyword>
<dbReference type="EMBL" id="PQXO01000024">
    <property type="protein sequence ID" value="TGO91566.1"/>
    <property type="molecule type" value="Genomic_DNA"/>
</dbReference>
<evidence type="ECO:0000313" key="1">
    <source>
        <dbReference type="EMBL" id="TGO91566.1"/>
    </source>
</evidence>
<protein>
    <submittedName>
        <fullName evidence="1">Uncharacterized protein</fullName>
    </submittedName>
</protein>
<comment type="caution">
    <text evidence="1">The sequence shown here is derived from an EMBL/GenBank/DDBJ whole genome shotgun (WGS) entry which is preliminary data.</text>
</comment>